<dbReference type="InterPro" id="IPR048254">
    <property type="entry name" value="CDP_ALCOHOL_P_TRANSF_CS"/>
</dbReference>
<comment type="similarity">
    <text evidence="2">Belongs to the CDP-alcohol phosphatidyltransferase class-I family.</text>
</comment>
<keyword evidence="3" id="KW-0472">Membrane</keyword>
<evidence type="ECO:0000256" key="3">
    <source>
        <dbReference type="SAM" id="Phobius"/>
    </source>
</evidence>
<dbReference type="NCBIfam" id="NF038086">
    <property type="entry name" value="anchor_synt_A"/>
    <property type="match status" value="1"/>
</dbReference>
<feature type="transmembrane region" description="Helical" evidence="3">
    <location>
        <begin position="167"/>
        <end position="196"/>
    </location>
</feature>
<feature type="transmembrane region" description="Helical" evidence="3">
    <location>
        <begin position="34"/>
        <end position="53"/>
    </location>
</feature>
<dbReference type="GO" id="GO:0008654">
    <property type="term" value="P:phospholipid biosynthetic process"/>
    <property type="evidence" value="ECO:0007669"/>
    <property type="project" value="InterPro"/>
</dbReference>
<dbReference type="GO" id="GO:0016780">
    <property type="term" value="F:phosphotransferase activity, for other substituted phosphate groups"/>
    <property type="evidence" value="ECO:0007669"/>
    <property type="project" value="InterPro"/>
</dbReference>
<dbReference type="PROSITE" id="PS00379">
    <property type="entry name" value="CDP_ALCOHOL_P_TRANSF"/>
    <property type="match status" value="1"/>
</dbReference>
<dbReference type="Pfam" id="PF01066">
    <property type="entry name" value="CDP-OH_P_transf"/>
    <property type="match status" value="1"/>
</dbReference>
<evidence type="ECO:0000313" key="5">
    <source>
        <dbReference type="Proteomes" id="UP000182573"/>
    </source>
</evidence>
<feature type="transmembrane region" description="Helical" evidence="3">
    <location>
        <begin position="89"/>
        <end position="111"/>
    </location>
</feature>
<keyword evidence="3" id="KW-1133">Transmembrane helix</keyword>
<dbReference type="InterPro" id="IPR043130">
    <property type="entry name" value="CDP-OH_PTrfase_TM_dom"/>
</dbReference>
<dbReference type="GO" id="GO:0016020">
    <property type="term" value="C:membrane"/>
    <property type="evidence" value="ECO:0007669"/>
    <property type="project" value="InterPro"/>
</dbReference>
<evidence type="ECO:0000256" key="2">
    <source>
        <dbReference type="RuleBase" id="RU003750"/>
    </source>
</evidence>
<proteinExistence type="inferred from homology"/>
<dbReference type="STRING" id="28442.SAMN05443574_104116"/>
<sequence>MAGRNRGAFAFESFIYAVANRGTMGFEVRRRLSVADTVTLCNAVVGFVAGAIAFTDLQLAARLILLAVIADAIDGIVARNGDSSAVGPLLDSVTDVVSFGATPSLFLYVLLTDAYGGIESANPGVFVGLVLLASAYVVCSIVRTAFYSTYFDSPDERPGMPNTLGSIIIATAYLSGVTNPLVLSVGALALSLAMVAPFDYPKPGPKTAVPMGVVQTVAVVAPTAFFRAGPRAMLAIALLFFALGPWVYPGE</sequence>
<dbReference type="EMBL" id="FNOF01000004">
    <property type="protein sequence ID" value="SDW52383.1"/>
    <property type="molecule type" value="Genomic_DNA"/>
</dbReference>
<dbReference type="InterPro" id="IPR000462">
    <property type="entry name" value="CDP-OH_P_trans"/>
</dbReference>
<gene>
    <name evidence="4" type="ORF">SAMN05443574_104116</name>
</gene>
<protein>
    <submittedName>
        <fullName evidence="4">Archaetidylserine synthase</fullName>
    </submittedName>
</protein>
<keyword evidence="3" id="KW-0812">Transmembrane</keyword>
<organism evidence="4 5">
    <name type="scientific">Haloarcula vallismortis</name>
    <name type="common">Halobacterium vallismortis</name>
    <dbReference type="NCBI Taxonomy" id="28442"/>
    <lineage>
        <taxon>Archaea</taxon>
        <taxon>Methanobacteriati</taxon>
        <taxon>Methanobacteriota</taxon>
        <taxon>Stenosarchaea group</taxon>
        <taxon>Halobacteria</taxon>
        <taxon>Halobacteriales</taxon>
        <taxon>Haloarculaceae</taxon>
        <taxon>Haloarcula</taxon>
    </lineage>
</organism>
<reference evidence="4 5" key="1">
    <citation type="submission" date="2016-10" db="EMBL/GenBank/DDBJ databases">
        <authorList>
            <person name="de Groot N.N."/>
        </authorList>
    </citation>
    <scope>NUCLEOTIDE SEQUENCE [LARGE SCALE GENOMIC DNA]</scope>
    <source>
        <strain evidence="4 5">DSM 3756</strain>
    </source>
</reference>
<evidence type="ECO:0000313" key="4">
    <source>
        <dbReference type="EMBL" id="SDW52383.1"/>
    </source>
</evidence>
<accession>A0A1H2U834</accession>
<dbReference type="Gene3D" id="1.20.120.1760">
    <property type="match status" value="1"/>
</dbReference>
<dbReference type="AlphaFoldDB" id="A0A1H2U834"/>
<evidence type="ECO:0000256" key="1">
    <source>
        <dbReference type="ARBA" id="ARBA00022679"/>
    </source>
</evidence>
<keyword evidence="1 2" id="KW-0808">Transferase</keyword>
<feature type="transmembrane region" description="Helical" evidence="3">
    <location>
        <begin position="232"/>
        <end position="248"/>
    </location>
</feature>
<dbReference type="Proteomes" id="UP000182573">
    <property type="component" value="Unassembled WGS sequence"/>
</dbReference>
<feature type="transmembrane region" description="Helical" evidence="3">
    <location>
        <begin position="123"/>
        <end position="146"/>
    </location>
</feature>
<name>A0A1H2U834_HALVA</name>